<evidence type="ECO:0000313" key="2">
    <source>
        <dbReference type="EMBL" id="MFD1235582.1"/>
    </source>
</evidence>
<dbReference type="PANTHER" id="PTHR38436">
    <property type="entry name" value="POLYKETIDE CYCLASE SNOAL-LIKE DOMAIN"/>
    <property type="match status" value="1"/>
</dbReference>
<proteinExistence type="predicted"/>
<dbReference type="Proteomes" id="UP001597182">
    <property type="component" value="Unassembled WGS sequence"/>
</dbReference>
<name>A0ABW3VKA0_9PSEU</name>
<dbReference type="Pfam" id="PF12680">
    <property type="entry name" value="SnoaL_2"/>
    <property type="match status" value="1"/>
</dbReference>
<evidence type="ECO:0000259" key="1">
    <source>
        <dbReference type="Pfam" id="PF12680"/>
    </source>
</evidence>
<organism evidence="2 3">
    <name type="scientific">Pseudonocardia benzenivorans</name>
    <dbReference type="NCBI Taxonomy" id="228005"/>
    <lineage>
        <taxon>Bacteria</taxon>
        <taxon>Bacillati</taxon>
        <taxon>Actinomycetota</taxon>
        <taxon>Actinomycetes</taxon>
        <taxon>Pseudonocardiales</taxon>
        <taxon>Pseudonocardiaceae</taxon>
        <taxon>Pseudonocardia</taxon>
    </lineage>
</organism>
<dbReference type="RefSeq" id="WP_041759167.1">
    <property type="nucleotide sequence ID" value="NZ_BAABKS010000085.1"/>
</dbReference>
<reference evidence="3" key="1">
    <citation type="journal article" date="2019" name="Int. J. Syst. Evol. Microbiol.">
        <title>The Global Catalogue of Microorganisms (GCM) 10K type strain sequencing project: providing services to taxonomists for standard genome sequencing and annotation.</title>
        <authorList>
            <consortium name="The Broad Institute Genomics Platform"/>
            <consortium name="The Broad Institute Genome Sequencing Center for Infectious Disease"/>
            <person name="Wu L."/>
            <person name="Ma J."/>
        </authorList>
    </citation>
    <scope>NUCLEOTIDE SEQUENCE [LARGE SCALE GENOMIC DNA]</scope>
    <source>
        <strain evidence="3">CCUG 49018</strain>
    </source>
</reference>
<evidence type="ECO:0000313" key="3">
    <source>
        <dbReference type="Proteomes" id="UP001597182"/>
    </source>
</evidence>
<keyword evidence="3" id="KW-1185">Reference proteome</keyword>
<feature type="domain" description="SnoaL-like" evidence="1">
    <location>
        <begin position="23"/>
        <end position="125"/>
    </location>
</feature>
<dbReference type="EMBL" id="JBHTMB010000166">
    <property type="protein sequence ID" value="MFD1235582.1"/>
    <property type="molecule type" value="Genomic_DNA"/>
</dbReference>
<accession>A0ABW3VKA0</accession>
<comment type="caution">
    <text evidence="2">The sequence shown here is derived from an EMBL/GenBank/DDBJ whole genome shotgun (WGS) entry which is preliminary data.</text>
</comment>
<dbReference type="InterPro" id="IPR032710">
    <property type="entry name" value="NTF2-like_dom_sf"/>
</dbReference>
<dbReference type="InterPro" id="IPR037401">
    <property type="entry name" value="SnoaL-like"/>
</dbReference>
<protein>
    <submittedName>
        <fullName evidence="2">Nuclear transport factor 2 family protein</fullName>
    </submittedName>
</protein>
<sequence>MTMEIQQLMWVIEGLAEDFRTAVYVDRDLDRALALVTEDCEVRHVPAGTGADGRQALAHHLTGEVWPHLPDDLEFRRVTRTSDQRRVVAESAVTFTHDRELPWLLPGIAPTHRRVETTVVSVVTAKHRSRAGRTETWIRSHRSLWDHAGMLAAIGMPPAGIRTTQDLAV</sequence>
<dbReference type="Gene3D" id="3.10.450.50">
    <property type="match status" value="1"/>
</dbReference>
<gene>
    <name evidence="2" type="ORF">ACFQ34_20015</name>
</gene>
<dbReference type="SUPFAM" id="SSF54427">
    <property type="entry name" value="NTF2-like"/>
    <property type="match status" value="1"/>
</dbReference>
<dbReference type="PANTHER" id="PTHR38436:SF3">
    <property type="entry name" value="CARBOXYMETHYLENEBUTENOLIDASE-RELATED"/>
    <property type="match status" value="1"/>
</dbReference>
<dbReference type="InterPro" id="IPR009959">
    <property type="entry name" value="Cyclase_SnoaL-like"/>
</dbReference>